<dbReference type="PANTHER" id="PTHR36503:SF2">
    <property type="entry name" value="BLR2408 PROTEIN"/>
    <property type="match status" value="1"/>
</dbReference>
<gene>
    <name evidence="2" type="ORF">GORHZ_182_00250</name>
</gene>
<accession>K6WK33</accession>
<dbReference type="Pfam" id="PF22677">
    <property type="entry name" value="Ble-like_N"/>
    <property type="match status" value="1"/>
</dbReference>
<dbReference type="EMBL" id="BAHC01000182">
    <property type="protein sequence ID" value="GAB92522.1"/>
    <property type="molecule type" value="Genomic_DNA"/>
</dbReference>
<dbReference type="AlphaFoldDB" id="K6WK33"/>
<comment type="caution">
    <text evidence="2">The sequence shown here is derived from an EMBL/GenBank/DDBJ whole genome shotgun (WGS) entry which is preliminary data.</text>
</comment>
<dbReference type="InterPro" id="IPR037523">
    <property type="entry name" value="VOC_core"/>
</dbReference>
<protein>
    <recommendedName>
        <fullName evidence="1">VOC domain-containing protein</fullName>
    </recommendedName>
</protein>
<keyword evidence="3" id="KW-1185">Reference proteome</keyword>
<evidence type="ECO:0000313" key="3">
    <source>
        <dbReference type="Proteomes" id="UP000008363"/>
    </source>
</evidence>
<dbReference type="Gene3D" id="3.10.180.10">
    <property type="entry name" value="2,3-Dihydroxybiphenyl 1,2-Dioxygenase, domain 1"/>
    <property type="match status" value="1"/>
</dbReference>
<dbReference type="SUPFAM" id="SSF54593">
    <property type="entry name" value="Glyoxalase/Bleomycin resistance protein/Dihydroxybiphenyl dioxygenase"/>
    <property type="match status" value="1"/>
</dbReference>
<evidence type="ECO:0000313" key="2">
    <source>
        <dbReference type="EMBL" id="GAB92522.1"/>
    </source>
</evidence>
<organism evidence="2 3">
    <name type="scientific">Gordonia rhizosphera NBRC 16068</name>
    <dbReference type="NCBI Taxonomy" id="1108045"/>
    <lineage>
        <taxon>Bacteria</taxon>
        <taxon>Bacillati</taxon>
        <taxon>Actinomycetota</taxon>
        <taxon>Actinomycetes</taxon>
        <taxon>Mycobacteriales</taxon>
        <taxon>Gordoniaceae</taxon>
        <taxon>Gordonia</taxon>
    </lineage>
</organism>
<name>K6WK33_9ACTN</name>
<evidence type="ECO:0000259" key="1">
    <source>
        <dbReference type="PROSITE" id="PS51819"/>
    </source>
</evidence>
<reference evidence="2 3" key="1">
    <citation type="submission" date="2012-08" db="EMBL/GenBank/DDBJ databases">
        <title>Whole genome shotgun sequence of Gordonia rhizosphera NBRC 16068.</title>
        <authorList>
            <person name="Takarada H."/>
            <person name="Isaki S."/>
            <person name="Hosoyama A."/>
            <person name="Tsuchikane K."/>
            <person name="Katsumata H."/>
            <person name="Baba S."/>
            <person name="Ohji S."/>
            <person name="Yamazaki S."/>
            <person name="Fujita N."/>
        </authorList>
    </citation>
    <scope>NUCLEOTIDE SEQUENCE [LARGE SCALE GENOMIC DNA]</scope>
    <source>
        <strain evidence="2 3">NBRC 16068</strain>
    </source>
</reference>
<dbReference type="eggNOG" id="COG3607">
    <property type="taxonomic scope" value="Bacteria"/>
</dbReference>
<proteinExistence type="predicted"/>
<dbReference type="RefSeq" id="WP_006337054.1">
    <property type="nucleotide sequence ID" value="NZ_BAHC01000182.1"/>
</dbReference>
<dbReference type="OrthoDB" id="4265398at2"/>
<sequence length="133" mass="14812">MSTMVFVNLPVADVEKARRFYASLGFRPDVLFCDRGTLCFQINPSCRVVLHRSDRFAGYAAAGPDCGRETVLAVSADSRAEVDRLADSALAHEGTRLRATEDLGFVYCRSFCDPDGHAWEMVWMDASRIPEDD</sequence>
<dbReference type="STRING" id="1108045.GORHZ_182_00250"/>
<dbReference type="Proteomes" id="UP000008363">
    <property type="component" value="Unassembled WGS sequence"/>
</dbReference>
<dbReference type="InterPro" id="IPR053863">
    <property type="entry name" value="Glyoxy/Ble-like_N"/>
</dbReference>
<feature type="domain" description="VOC" evidence="1">
    <location>
        <begin position="3"/>
        <end position="124"/>
    </location>
</feature>
<dbReference type="PANTHER" id="PTHR36503">
    <property type="entry name" value="BLR2520 PROTEIN"/>
    <property type="match status" value="1"/>
</dbReference>
<dbReference type="InterPro" id="IPR029068">
    <property type="entry name" value="Glyas_Bleomycin-R_OHBP_Dase"/>
</dbReference>
<dbReference type="PROSITE" id="PS51819">
    <property type="entry name" value="VOC"/>
    <property type="match status" value="1"/>
</dbReference>